<accession>A0ACD0NWV3</accession>
<keyword evidence="2" id="KW-1185">Reference proteome</keyword>
<proteinExistence type="predicted"/>
<gene>
    <name evidence="1" type="ORF">IE53DRAFT_315965</name>
</gene>
<name>A0ACD0NWV3_9BASI</name>
<organism evidence="1 2">
    <name type="scientific">Violaceomyces palustris</name>
    <dbReference type="NCBI Taxonomy" id="1673888"/>
    <lineage>
        <taxon>Eukaryota</taxon>
        <taxon>Fungi</taxon>
        <taxon>Dikarya</taxon>
        <taxon>Basidiomycota</taxon>
        <taxon>Ustilaginomycotina</taxon>
        <taxon>Ustilaginomycetes</taxon>
        <taxon>Violaceomycetales</taxon>
        <taxon>Violaceomycetaceae</taxon>
        <taxon>Violaceomyces</taxon>
    </lineage>
</organism>
<evidence type="ECO:0000313" key="1">
    <source>
        <dbReference type="EMBL" id="PWN50348.1"/>
    </source>
</evidence>
<sequence length="273" mass="31654">MSAQQHDHQHNEPNPSTSSNQQQDQDELLFAELDRELEEMEDQENYPHLGQQQRQQQEKETSYSSFEEKDGEQQQQQNFKSFDLADFRERRIQELREEMLRKKKDKESLENSNLPRKGQLLELGSEKDLIHLTAREKTAVIHFYHKDFERCKILNRHLEVLARTHPETLFVKASVLECPFLVQKLEIKVLPCLVSFKDGVSKDKMIGFEEIGNTDKFATGALEWRLGRAGVLDPRRNEKPILGFGQTQSQGVGAGVMGASTRHEDDFDDGWDD</sequence>
<protein>
    <submittedName>
        <fullName evidence="1">Thioredoxin-like protein</fullName>
    </submittedName>
</protein>
<reference evidence="1 2" key="1">
    <citation type="journal article" date="2018" name="Mol. Biol. Evol.">
        <title>Broad Genomic Sampling Reveals a Smut Pathogenic Ancestry of the Fungal Clade Ustilaginomycotina.</title>
        <authorList>
            <person name="Kijpornyongpan T."/>
            <person name="Mondo S.J."/>
            <person name="Barry K."/>
            <person name="Sandor L."/>
            <person name="Lee J."/>
            <person name="Lipzen A."/>
            <person name="Pangilinan J."/>
            <person name="LaButti K."/>
            <person name="Hainaut M."/>
            <person name="Henrissat B."/>
            <person name="Grigoriev I.V."/>
            <person name="Spatafora J.W."/>
            <person name="Aime M.C."/>
        </authorList>
    </citation>
    <scope>NUCLEOTIDE SEQUENCE [LARGE SCALE GENOMIC DNA]</scope>
    <source>
        <strain evidence="1 2">SA 807</strain>
    </source>
</reference>
<dbReference type="EMBL" id="KZ819941">
    <property type="protein sequence ID" value="PWN50348.1"/>
    <property type="molecule type" value="Genomic_DNA"/>
</dbReference>
<dbReference type="Proteomes" id="UP000245626">
    <property type="component" value="Unassembled WGS sequence"/>
</dbReference>
<evidence type="ECO:0000313" key="2">
    <source>
        <dbReference type="Proteomes" id="UP000245626"/>
    </source>
</evidence>